<keyword evidence="9" id="KW-0472">Membrane</keyword>
<comment type="similarity">
    <text evidence="8">Belongs to the anthranilate phosphoribosyltransferase family.</text>
</comment>
<keyword evidence="4" id="KW-0328">Glycosyltransferase</keyword>
<dbReference type="InterPro" id="IPR035902">
    <property type="entry name" value="Nuc_phospho_transferase"/>
</dbReference>
<dbReference type="Proteomes" id="UP001061958">
    <property type="component" value="Unassembled WGS sequence"/>
</dbReference>
<evidence type="ECO:0000256" key="4">
    <source>
        <dbReference type="ARBA" id="ARBA00022676"/>
    </source>
</evidence>
<sequence>MQQREYRSCLKTYLAMRLFQSESVNKQSHSCSLPLSFHSCFVGKICWSSFLKNHFVSKSHVHVGSNVFCQQVVAKRHIQILEKKALNNLQHSKIELSFPVVTQKHQSFGYFSLWRVLTFALLAVFIWRLLPVIQRVRQKLKHLLTARSDSLFGIFGSVVETSSINSKKEENLEADLKPILERLLKRSNLSLEESRESVSKFLGQSNSNPYQVAAFLSLLRAKGETAEELAGMALAMRQQSVSIPLPLSIQHLVDIVGTGGDGADTVNISTGAAILAAACGAKVAKHGSHSSSSKCGSADVLEALGVKVSLSPYAVARCLEEVGIAFLYAPRYHPSMKLVSGIRKGLRIRTAFNLLGPLTNPALVSRQVIGVSHEELMEKLATALQLLGTERSWVVHCSGLDELSPLGSATIVEVTPDEIHRLVINPAHYGFPTCQLEDLQGADANYNANILRECLRGTPSAISNSIILNAGAALVVSGMSESFGEAITLAARTLMSGSALDLLERWIKLSQNLS</sequence>
<reference evidence="12" key="1">
    <citation type="journal article" date="2022" name="Proc. Natl. Acad. Sci. U.S.A.">
        <title>Life cycle and functional genomics of the unicellular red alga Galdieria for elucidating algal and plant evolution and industrial use.</title>
        <authorList>
            <person name="Hirooka S."/>
            <person name="Itabashi T."/>
            <person name="Ichinose T.M."/>
            <person name="Onuma R."/>
            <person name="Fujiwara T."/>
            <person name="Yamashita S."/>
            <person name="Jong L.W."/>
            <person name="Tomita R."/>
            <person name="Iwane A.H."/>
            <person name="Miyagishima S.Y."/>
        </authorList>
    </citation>
    <scope>NUCLEOTIDE SEQUENCE</scope>
    <source>
        <strain evidence="12">NBRC 102759</strain>
    </source>
</reference>
<dbReference type="PANTHER" id="PTHR43285:SF2">
    <property type="entry name" value="ANTHRANILATE PHOSPHORIBOSYLTRANSFERASE"/>
    <property type="match status" value="1"/>
</dbReference>
<evidence type="ECO:0000256" key="6">
    <source>
        <dbReference type="ARBA" id="ARBA00022822"/>
    </source>
</evidence>
<dbReference type="InterPro" id="IPR005940">
    <property type="entry name" value="Anthranilate_Pribosyl_Tfrase"/>
</dbReference>
<keyword evidence="5" id="KW-0808">Transferase</keyword>
<evidence type="ECO:0000256" key="5">
    <source>
        <dbReference type="ARBA" id="ARBA00022679"/>
    </source>
</evidence>
<evidence type="ECO:0000256" key="3">
    <source>
        <dbReference type="ARBA" id="ARBA00022605"/>
    </source>
</evidence>
<feature type="transmembrane region" description="Helical" evidence="9">
    <location>
        <begin position="113"/>
        <end position="130"/>
    </location>
</feature>
<dbReference type="GO" id="GO:0005829">
    <property type="term" value="C:cytosol"/>
    <property type="evidence" value="ECO:0007669"/>
    <property type="project" value="TreeGrafter"/>
</dbReference>
<name>A0A9C7PSE0_9RHOD</name>
<evidence type="ECO:0000256" key="9">
    <source>
        <dbReference type="SAM" id="Phobius"/>
    </source>
</evidence>
<comment type="caution">
    <text evidence="12">The sequence shown here is derived from an EMBL/GenBank/DDBJ whole genome shotgun (WGS) entry which is preliminary data.</text>
</comment>
<dbReference type="FunFam" id="3.40.1030.10:FF:000002">
    <property type="entry name" value="Anthranilate phosphoribosyltransferase"/>
    <property type="match status" value="1"/>
</dbReference>
<dbReference type="NCBIfam" id="TIGR01245">
    <property type="entry name" value="trpD"/>
    <property type="match status" value="1"/>
</dbReference>
<dbReference type="EC" id="2.4.2.18" evidence="2"/>
<feature type="domain" description="Glycosyl transferase family 3 N-terminal" evidence="11">
    <location>
        <begin position="177"/>
        <end position="239"/>
    </location>
</feature>
<proteinExistence type="inferred from homology"/>
<evidence type="ECO:0000256" key="8">
    <source>
        <dbReference type="ARBA" id="ARBA00061500"/>
    </source>
</evidence>
<comment type="pathway">
    <text evidence="1">Amino-acid biosynthesis; L-tryptophan biosynthesis; L-tryptophan from chorismate: step 2/5.</text>
</comment>
<dbReference type="Gene3D" id="3.40.1030.10">
    <property type="entry name" value="Nucleoside phosphorylase/phosphoribosyltransferase catalytic domain"/>
    <property type="match status" value="1"/>
</dbReference>
<dbReference type="SUPFAM" id="SSF47648">
    <property type="entry name" value="Nucleoside phosphorylase/phosphoribosyltransferase N-terminal domain"/>
    <property type="match status" value="1"/>
</dbReference>
<gene>
    <name evidence="12" type="ORF">GpartN1_g1390.t1</name>
</gene>
<dbReference type="EMBL" id="BQMJ01000009">
    <property type="protein sequence ID" value="GJQ09599.1"/>
    <property type="molecule type" value="Genomic_DNA"/>
</dbReference>
<dbReference type="InterPro" id="IPR017459">
    <property type="entry name" value="Glycosyl_Trfase_fam3_N_dom"/>
</dbReference>
<evidence type="ECO:0000313" key="12">
    <source>
        <dbReference type="EMBL" id="GJQ09599.1"/>
    </source>
</evidence>
<dbReference type="GO" id="GO:0004048">
    <property type="term" value="F:anthranilate phosphoribosyltransferase activity"/>
    <property type="evidence" value="ECO:0007669"/>
    <property type="project" value="UniProtKB-EC"/>
</dbReference>
<dbReference type="SUPFAM" id="SSF52418">
    <property type="entry name" value="Nucleoside phosphorylase/phosphoribosyltransferase catalytic domain"/>
    <property type="match status" value="1"/>
</dbReference>
<evidence type="ECO:0000256" key="1">
    <source>
        <dbReference type="ARBA" id="ARBA00004907"/>
    </source>
</evidence>
<dbReference type="Pfam" id="PF02885">
    <property type="entry name" value="Glycos_trans_3N"/>
    <property type="match status" value="1"/>
</dbReference>
<evidence type="ECO:0000259" key="11">
    <source>
        <dbReference type="Pfam" id="PF02885"/>
    </source>
</evidence>
<protein>
    <recommendedName>
        <fullName evidence="2">anthranilate phosphoribosyltransferase</fullName>
        <ecNumber evidence="2">2.4.2.18</ecNumber>
    </recommendedName>
</protein>
<dbReference type="AlphaFoldDB" id="A0A9C7PSE0"/>
<keyword evidence="9" id="KW-0812">Transmembrane</keyword>
<dbReference type="InterPro" id="IPR036320">
    <property type="entry name" value="Glycosyl_Trfase_fam3_N_dom_sf"/>
</dbReference>
<keyword evidence="13" id="KW-1185">Reference proteome</keyword>
<keyword evidence="3" id="KW-0028">Amino-acid biosynthesis</keyword>
<dbReference type="HAMAP" id="MF_00211">
    <property type="entry name" value="TrpD"/>
    <property type="match status" value="1"/>
</dbReference>
<evidence type="ECO:0000256" key="7">
    <source>
        <dbReference type="ARBA" id="ARBA00023141"/>
    </source>
</evidence>
<evidence type="ECO:0000256" key="2">
    <source>
        <dbReference type="ARBA" id="ARBA00011948"/>
    </source>
</evidence>
<dbReference type="Gene3D" id="1.20.970.10">
    <property type="entry name" value="Transferase, Pyrimidine Nucleoside Phosphorylase, Chain C"/>
    <property type="match status" value="1"/>
</dbReference>
<feature type="domain" description="Glycosyl transferase family 3" evidence="10">
    <location>
        <begin position="250"/>
        <end position="500"/>
    </location>
</feature>
<keyword evidence="9" id="KW-1133">Transmembrane helix</keyword>
<dbReference type="OrthoDB" id="4706at2759"/>
<reference evidence="12" key="2">
    <citation type="submission" date="2022-01" db="EMBL/GenBank/DDBJ databases">
        <authorList>
            <person name="Hirooka S."/>
            <person name="Miyagishima S.Y."/>
        </authorList>
    </citation>
    <scope>NUCLEOTIDE SEQUENCE</scope>
    <source>
        <strain evidence="12">NBRC 102759</strain>
    </source>
</reference>
<keyword evidence="7" id="KW-0057">Aromatic amino acid biosynthesis</keyword>
<accession>A0A9C7PSE0</accession>
<keyword evidence="6" id="KW-0822">Tryptophan biosynthesis</keyword>
<dbReference type="InterPro" id="IPR000312">
    <property type="entry name" value="Glycosyl_Trfase_fam3"/>
</dbReference>
<evidence type="ECO:0000313" key="13">
    <source>
        <dbReference type="Proteomes" id="UP001061958"/>
    </source>
</evidence>
<evidence type="ECO:0000259" key="10">
    <source>
        <dbReference type="Pfam" id="PF00591"/>
    </source>
</evidence>
<dbReference type="Pfam" id="PF00591">
    <property type="entry name" value="Glycos_transf_3"/>
    <property type="match status" value="1"/>
</dbReference>
<organism evidence="12 13">
    <name type="scientific">Galdieria partita</name>
    <dbReference type="NCBI Taxonomy" id="83374"/>
    <lineage>
        <taxon>Eukaryota</taxon>
        <taxon>Rhodophyta</taxon>
        <taxon>Bangiophyceae</taxon>
        <taxon>Galdieriales</taxon>
        <taxon>Galdieriaceae</taxon>
        <taxon>Galdieria</taxon>
    </lineage>
</organism>
<dbReference type="PANTHER" id="PTHR43285">
    <property type="entry name" value="ANTHRANILATE PHOSPHORIBOSYLTRANSFERASE"/>
    <property type="match status" value="1"/>
</dbReference>
<dbReference type="GO" id="GO:0000162">
    <property type="term" value="P:L-tryptophan biosynthetic process"/>
    <property type="evidence" value="ECO:0007669"/>
    <property type="project" value="UniProtKB-KW"/>
</dbReference>